<dbReference type="OrthoDB" id="60033at2759"/>
<feature type="compositionally biased region" description="Basic and acidic residues" evidence="3">
    <location>
        <begin position="8"/>
        <end position="33"/>
    </location>
</feature>
<organism evidence="5 6">
    <name type="scientific">Aspergillus versicolor CBS 583.65</name>
    <dbReference type="NCBI Taxonomy" id="1036611"/>
    <lineage>
        <taxon>Eukaryota</taxon>
        <taxon>Fungi</taxon>
        <taxon>Dikarya</taxon>
        <taxon>Ascomycota</taxon>
        <taxon>Pezizomycotina</taxon>
        <taxon>Eurotiomycetes</taxon>
        <taxon>Eurotiomycetidae</taxon>
        <taxon>Eurotiales</taxon>
        <taxon>Aspergillaceae</taxon>
        <taxon>Aspergillus</taxon>
        <taxon>Aspergillus subgen. Nidulantes</taxon>
    </lineage>
</organism>
<dbReference type="VEuPathDB" id="FungiDB:ASPVEDRAFT_85822"/>
<dbReference type="PANTHER" id="PTHR45339">
    <property type="entry name" value="HYBRID SIGNAL TRANSDUCTION HISTIDINE KINASE J"/>
    <property type="match status" value="1"/>
</dbReference>
<dbReference type="InterPro" id="IPR001789">
    <property type="entry name" value="Sig_transdc_resp-reg_receiver"/>
</dbReference>
<dbReference type="AlphaFoldDB" id="A0A1L9PSL7"/>
<evidence type="ECO:0000256" key="1">
    <source>
        <dbReference type="ARBA" id="ARBA00022553"/>
    </source>
</evidence>
<evidence type="ECO:0000313" key="6">
    <source>
        <dbReference type="Proteomes" id="UP000184073"/>
    </source>
</evidence>
<dbReference type="PROSITE" id="PS50110">
    <property type="entry name" value="RESPONSE_REGULATORY"/>
    <property type="match status" value="1"/>
</dbReference>
<dbReference type="CDD" id="cd17546">
    <property type="entry name" value="REC_hyHK_CKI1_RcsC-like"/>
    <property type="match status" value="1"/>
</dbReference>
<dbReference type="EMBL" id="KV878131">
    <property type="protein sequence ID" value="OJJ04425.1"/>
    <property type="molecule type" value="Genomic_DNA"/>
</dbReference>
<dbReference type="Pfam" id="PF00072">
    <property type="entry name" value="Response_reg"/>
    <property type="match status" value="1"/>
</dbReference>
<dbReference type="Gene3D" id="3.40.50.2300">
    <property type="match status" value="1"/>
</dbReference>
<accession>A0A1L9PSL7</accession>
<comment type="caution">
    <text evidence="2">Lacks conserved residue(s) required for the propagation of feature annotation.</text>
</comment>
<dbReference type="STRING" id="1036611.A0A1L9PSL7"/>
<proteinExistence type="predicted"/>
<dbReference type="RefSeq" id="XP_040670187.1">
    <property type="nucleotide sequence ID" value="XM_040817747.1"/>
</dbReference>
<evidence type="ECO:0000256" key="2">
    <source>
        <dbReference type="PROSITE-ProRule" id="PRU00169"/>
    </source>
</evidence>
<evidence type="ECO:0000256" key="3">
    <source>
        <dbReference type="SAM" id="MobiDB-lite"/>
    </source>
</evidence>
<feature type="domain" description="Response regulatory" evidence="4">
    <location>
        <begin position="74"/>
        <end position="211"/>
    </location>
</feature>
<gene>
    <name evidence="5" type="ORF">ASPVEDRAFT_85822</name>
</gene>
<dbReference type="SUPFAM" id="SSF52172">
    <property type="entry name" value="CheY-like"/>
    <property type="match status" value="1"/>
</dbReference>
<dbReference type="PANTHER" id="PTHR45339:SF5">
    <property type="entry name" value="HISTIDINE KINASE"/>
    <property type="match status" value="1"/>
</dbReference>
<sequence length="237" mass="26462">MSALQFPEHLKMTKRTGYDESDKTDSTETRPLLKAESPSPPGSSELSMAVRGNSNPKLNDVDAILPVTGEPVLHILVAEHDPVTRAHLKSKLEQLGHDVQVVVNGQDCVSLYHTVLFDGNLPPFDIVLMGITMDRMNGNRAVEEIREAEKNEWASTPSGANLPRRHVPVFAISGGHQNENSRICFTELDFDGWIPKPIDYDRLEVIMKSMLSDDLRNKTVCTGETWRAGGWFRAKEE</sequence>
<keyword evidence="1" id="KW-0597">Phosphoprotein</keyword>
<keyword evidence="6" id="KW-1185">Reference proteome</keyword>
<evidence type="ECO:0000313" key="5">
    <source>
        <dbReference type="EMBL" id="OJJ04425.1"/>
    </source>
</evidence>
<name>A0A1L9PSL7_ASPVE</name>
<dbReference type="Proteomes" id="UP000184073">
    <property type="component" value="Unassembled WGS sequence"/>
</dbReference>
<dbReference type="GeneID" id="63733258"/>
<protein>
    <recommendedName>
        <fullName evidence="4">Response regulatory domain-containing protein</fullName>
    </recommendedName>
</protein>
<dbReference type="GO" id="GO:0000160">
    <property type="term" value="P:phosphorelay signal transduction system"/>
    <property type="evidence" value="ECO:0007669"/>
    <property type="project" value="InterPro"/>
</dbReference>
<feature type="region of interest" description="Disordered" evidence="3">
    <location>
        <begin position="1"/>
        <end position="53"/>
    </location>
</feature>
<dbReference type="SMART" id="SM00448">
    <property type="entry name" value="REC"/>
    <property type="match status" value="1"/>
</dbReference>
<evidence type="ECO:0000259" key="4">
    <source>
        <dbReference type="PROSITE" id="PS50110"/>
    </source>
</evidence>
<reference evidence="6" key="1">
    <citation type="journal article" date="2017" name="Genome Biol.">
        <title>Comparative genomics reveals high biological diversity and specific adaptations in the industrially and medically important fungal genus Aspergillus.</title>
        <authorList>
            <person name="de Vries R.P."/>
            <person name="Riley R."/>
            <person name="Wiebenga A."/>
            <person name="Aguilar-Osorio G."/>
            <person name="Amillis S."/>
            <person name="Uchima C.A."/>
            <person name="Anderluh G."/>
            <person name="Asadollahi M."/>
            <person name="Askin M."/>
            <person name="Barry K."/>
            <person name="Battaglia E."/>
            <person name="Bayram O."/>
            <person name="Benocci T."/>
            <person name="Braus-Stromeyer S.A."/>
            <person name="Caldana C."/>
            <person name="Canovas D."/>
            <person name="Cerqueira G.C."/>
            <person name="Chen F."/>
            <person name="Chen W."/>
            <person name="Choi C."/>
            <person name="Clum A."/>
            <person name="Dos Santos R.A."/>
            <person name="Damasio A.R."/>
            <person name="Diallinas G."/>
            <person name="Emri T."/>
            <person name="Fekete E."/>
            <person name="Flipphi M."/>
            <person name="Freyberg S."/>
            <person name="Gallo A."/>
            <person name="Gournas C."/>
            <person name="Habgood R."/>
            <person name="Hainaut M."/>
            <person name="Harispe M.L."/>
            <person name="Henrissat B."/>
            <person name="Hilden K.S."/>
            <person name="Hope R."/>
            <person name="Hossain A."/>
            <person name="Karabika E."/>
            <person name="Karaffa L."/>
            <person name="Karanyi Z."/>
            <person name="Krasevec N."/>
            <person name="Kuo A."/>
            <person name="Kusch H."/>
            <person name="LaButti K."/>
            <person name="Lagendijk E.L."/>
            <person name="Lapidus A."/>
            <person name="Levasseur A."/>
            <person name="Lindquist E."/>
            <person name="Lipzen A."/>
            <person name="Logrieco A.F."/>
            <person name="MacCabe A."/>
            <person name="Maekelae M.R."/>
            <person name="Malavazi I."/>
            <person name="Melin P."/>
            <person name="Meyer V."/>
            <person name="Mielnichuk N."/>
            <person name="Miskei M."/>
            <person name="Molnar A.P."/>
            <person name="Mule G."/>
            <person name="Ngan C.Y."/>
            <person name="Orejas M."/>
            <person name="Orosz E."/>
            <person name="Ouedraogo J.P."/>
            <person name="Overkamp K.M."/>
            <person name="Park H.-S."/>
            <person name="Perrone G."/>
            <person name="Piumi F."/>
            <person name="Punt P.J."/>
            <person name="Ram A.F."/>
            <person name="Ramon A."/>
            <person name="Rauscher S."/>
            <person name="Record E."/>
            <person name="Riano-Pachon D.M."/>
            <person name="Robert V."/>
            <person name="Roehrig J."/>
            <person name="Ruller R."/>
            <person name="Salamov A."/>
            <person name="Salih N.S."/>
            <person name="Samson R.A."/>
            <person name="Sandor E."/>
            <person name="Sanguinetti M."/>
            <person name="Schuetze T."/>
            <person name="Sepcic K."/>
            <person name="Shelest E."/>
            <person name="Sherlock G."/>
            <person name="Sophianopoulou V."/>
            <person name="Squina F.M."/>
            <person name="Sun H."/>
            <person name="Susca A."/>
            <person name="Todd R.B."/>
            <person name="Tsang A."/>
            <person name="Unkles S.E."/>
            <person name="van de Wiele N."/>
            <person name="van Rossen-Uffink D."/>
            <person name="Oliveira J.V."/>
            <person name="Vesth T.C."/>
            <person name="Visser J."/>
            <person name="Yu J.-H."/>
            <person name="Zhou M."/>
            <person name="Andersen M.R."/>
            <person name="Archer D.B."/>
            <person name="Baker S.E."/>
            <person name="Benoit I."/>
            <person name="Brakhage A.A."/>
            <person name="Braus G.H."/>
            <person name="Fischer R."/>
            <person name="Frisvad J.C."/>
            <person name="Goldman G.H."/>
            <person name="Houbraken J."/>
            <person name="Oakley B."/>
            <person name="Pocsi I."/>
            <person name="Scazzocchio C."/>
            <person name="Seiboth B."/>
            <person name="vanKuyk P.A."/>
            <person name="Wortman J."/>
            <person name="Dyer P.S."/>
            <person name="Grigoriev I.V."/>
        </authorList>
    </citation>
    <scope>NUCLEOTIDE SEQUENCE [LARGE SCALE GENOMIC DNA]</scope>
    <source>
        <strain evidence="6">CBS 583.65</strain>
    </source>
</reference>
<dbReference type="InterPro" id="IPR011006">
    <property type="entry name" value="CheY-like_superfamily"/>
</dbReference>